<evidence type="ECO:0000313" key="4">
    <source>
        <dbReference type="Proteomes" id="UP000607281"/>
    </source>
</evidence>
<organism evidence="3 4">
    <name type="scientific">Anabaena subtropica FACHB-260</name>
    <dbReference type="NCBI Taxonomy" id="2692884"/>
    <lineage>
        <taxon>Bacteria</taxon>
        <taxon>Bacillati</taxon>
        <taxon>Cyanobacteriota</taxon>
        <taxon>Cyanophyceae</taxon>
        <taxon>Nostocales</taxon>
        <taxon>Nostocaceae</taxon>
        <taxon>Anabaena</taxon>
    </lineage>
</organism>
<dbReference type="Proteomes" id="UP000607281">
    <property type="component" value="Unassembled WGS sequence"/>
</dbReference>
<keyword evidence="4" id="KW-1185">Reference proteome</keyword>
<feature type="transmembrane region" description="Helical" evidence="2">
    <location>
        <begin position="65"/>
        <end position="90"/>
    </location>
</feature>
<protein>
    <submittedName>
        <fullName evidence="3">Uncharacterized protein</fullName>
    </submittedName>
</protein>
<dbReference type="RefSeq" id="WP_190408148.1">
    <property type="nucleotide sequence ID" value="NZ_JACJRF010000028.1"/>
</dbReference>
<evidence type="ECO:0000313" key="3">
    <source>
        <dbReference type="EMBL" id="MBD2345720.1"/>
    </source>
</evidence>
<keyword evidence="2" id="KW-0812">Transmembrane</keyword>
<dbReference type="EMBL" id="JACJRF010000028">
    <property type="protein sequence ID" value="MBD2345720.1"/>
    <property type="molecule type" value="Genomic_DNA"/>
</dbReference>
<reference evidence="3 4" key="1">
    <citation type="journal article" date="2020" name="ISME J.">
        <title>Comparative genomics reveals insights into cyanobacterial evolution and habitat adaptation.</title>
        <authorList>
            <person name="Chen M.Y."/>
            <person name="Teng W.K."/>
            <person name="Zhao L."/>
            <person name="Hu C.X."/>
            <person name="Zhou Y.K."/>
            <person name="Han B.P."/>
            <person name="Song L.R."/>
            <person name="Shu W.S."/>
        </authorList>
    </citation>
    <scope>NUCLEOTIDE SEQUENCE [LARGE SCALE GENOMIC DNA]</scope>
    <source>
        <strain evidence="3 4">FACHB-260</strain>
    </source>
</reference>
<evidence type="ECO:0000256" key="2">
    <source>
        <dbReference type="SAM" id="Phobius"/>
    </source>
</evidence>
<name>A0ABR8CVB3_9NOST</name>
<accession>A0ABR8CVB3</accession>
<feature type="compositionally biased region" description="Polar residues" evidence="1">
    <location>
        <begin position="10"/>
        <end position="19"/>
    </location>
</feature>
<sequence>MANRSRKLTPKSSSQNQSDVGAKKPRLKQKQVGSTNLKKEGGGSIDKTQTQKAISPSKSYKLSSIIAIAILLTGASLVLSATWIGFMLIFKPEQVVWLNNFLPEWAHIPFDHSENPQTIPQIQVSLSQKQQISGETIPLDDEEKSFVLPVLRQRPNCLSNCKEVIELRVYQLENLQYSAQPEKFYRLANSLPITGPEESFAIAPLVDTTSENPDVTNPLPLSEVHRFEAGTPAAGVWLNLRGYRQQENYAIAYGQIVYYNPERTNLQPMLSWTSPSGHIPKWEQVTGSKAKELVIDQTISLEPRLQVYQVKSVNIYLNPIQLEEISLQNPVLKDSSYKSVLLFSRNGLWSPAFEWLTSIKKQRKNSLPAAAQAQLDLIRLHSQITKAQAEKTWASPSQQVLADLIDGRWEKALQVFSASPQNAQEVAILLKADKGRLWRRVVAATQVNPNRTAVQAWGALILTVQQGETKANSWLREQPKISTANLRYIQSLTKQLNPQIDTIDDSESQPDTDD</sequence>
<keyword evidence="2" id="KW-1133">Transmembrane helix</keyword>
<gene>
    <name evidence="3" type="ORF">H6G18_16410</name>
</gene>
<comment type="caution">
    <text evidence="3">The sequence shown here is derived from an EMBL/GenBank/DDBJ whole genome shotgun (WGS) entry which is preliminary data.</text>
</comment>
<feature type="region of interest" description="Disordered" evidence="1">
    <location>
        <begin position="1"/>
        <end position="51"/>
    </location>
</feature>
<keyword evidence="2" id="KW-0472">Membrane</keyword>
<proteinExistence type="predicted"/>
<evidence type="ECO:0000256" key="1">
    <source>
        <dbReference type="SAM" id="MobiDB-lite"/>
    </source>
</evidence>